<dbReference type="CDD" id="cd24035">
    <property type="entry name" value="ASKHA_NBD_O66634-like_rpt2"/>
    <property type="match status" value="1"/>
</dbReference>
<dbReference type="Pfam" id="PF09989">
    <property type="entry name" value="DUF2229"/>
    <property type="match status" value="1"/>
</dbReference>
<evidence type="ECO:0000259" key="5">
    <source>
        <dbReference type="Pfam" id="PF01869"/>
    </source>
</evidence>
<dbReference type="SUPFAM" id="SSF53067">
    <property type="entry name" value="Actin-like ATPase domain"/>
    <property type="match status" value="2"/>
</dbReference>
<evidence type="ECO:0000313" key="8">
    <source>
        <dbReference type="Proteomes" id="UP000070560"/>
    </source>
</evidence>
<comment type="cofactor">
    <cofactor evidence="1">
        <name>[4Fe-4S] cluster</name>
        <dbReference type="ChEBI" id="CHEBI:49883"/>
    </cofactor>
</comment>
<dbReference type="Proteomes" id="UP000070560">
    <property type="component" value="Chromosome"/>
</dbReference>
<evidence type="ECO:0000256" key="2">
    <source>
        <dbReference type="ARBA" id="ARBA00022723"/>
    </source>
</evidence>
<keyword evidence="4" id="KW-0411">Iron-sulfur</keyword>
<feature type="domain" description="DUF2229" evidence="6">
    <location>
        <begin position="674"/>
        <end position="890"/>
    </location>
</feature>
<dbReference type="InterPro" id="IPR008275">
    <property type="entry name" value="CoA_E_activase_dom"/>
</dbReference>
<dbReference type="Gene3D" id="3.30.420.40">
    <property type="match status" value="4"/>
</dbReference>
<dbReference type="InterPro" id="IPR051805">
    <property type="entry name" value="Dehydratase_Activator_Redct"/>
</dbReference>
<evidence type="ECO:0000256" key="4">
    <source>
        <dbReference type="ARBA" id="ARBA00023014"/>
    </source>
</evidence>
<dbReference type="PANTHER" id="PTHR32329:SF7">
    <property type="entry name" value="ACTIVATOR OF 2-HYDROXYACYL-COA-HYDRATASE"/>
    <property type="match status" value="1"/>
</dbReference>
<keyword evidence="8" id="KW-1185">Reference proteome</keyword>
<feature type="domain" description="ATPase BadF/BadG/BcrA/BcrD type" evidence="5">
    <location>
        <begin position="7"/>
        <end position="262"/>
    </location>
</feature>
<dbReference type="InterPro" id="IPR002731">
    <property type="entry name" value="ATPase_BadF"/>
</dbReference>
<dbReference type="Pfam" id="PF01869">
    <property type="entry name" value="BcrAD_BadFG"/>
    <property type="match status" value="2"/>
</dbReference>
<evidence type="ECO:0000256" key="1">
    <source>
        <dbReference type="ARBA" id="ARBA00001966"/>
    </source>
</evidence>
<organism evidence="7 8">
    <name type="scientific">Desulfofervidus auxilii</name>
    <dbReference type="NCBI Taxonomy" id="1621989"/>
    <lineage>
        <taxon>Bacteria</taxon>
        <taxon>Pseudomonadati</taxon>
        <taxon>Thermodesulfobacteriota</taxon>
        <taxon>Candidatus Desulfofervidia</taxon>
        <taxon>Candidatus Desulfofervidales</taxon>
        <taxon>Candidatus Desulfofervidaceae</taxon>
        <taxon>Candidatus Desulfofervidus</taxon>
    </lineage>
</organism>
<keyword evidence="2" id="KW-0479">Metal-binding</keyword>
<evidence type="ECO:0000259" key="6">
    <source>
        <dbReference type="Pfam" id="PF09989"/>
    </source>
</evidence>
<dbReference type="NCBIfam" id="TIGR00241">
    <property type="entry name" value="CoA_E_activ"/>
    <property type="match status" value="2"/>
</dbReference>
<protein>
    <submittedName>
        <fullName evidence="7">CoA-substrate-specific enzyme activase</fullName>
    </submittedName>
</protein>
<dbReference type="Gene3D" id="3.40.50.11900">
    <property type="match status" value="1"/>
</dbReference>
<feature type="domain" description="ATPase BadF/BadG/BcrA/BcrD type" evidence="5">
    <location>
        <begin position="321"/>
        <end position="573"/>
    </location>
</feature>
<dbReference type="EMBL" id="CP013015">
    <property type="protein sequence ID" value="AMM42271.1"/>
    <property type="molecule type" value="Genomic_DNA"/>
</dbReference>
<name>A0A7U4TJ70_DESA2</name>
<sequence length="1392" mass="156691">MKDKIYLGIDVGSTSVCTVLLDGQAHILYEDYRRTYGQPLSVVLNVLEEIDRQIRLTEITSLSFTGSGGKSFLPLLGGEFINEIIAHGKAVAHFHPEVRTVIEIGGEDSKLIFLTPKPGGGSRILDFAMNTLCAAGTGAFLDQQAHRLGLKIEEFSRLALEAKNVPRIAGRCAVFAKSDMIHLQQEGTPLSEIVAGLCYALARNLRGNIGRGKPFHKPIAFQGGVAANLGMRRAFCDILKLKPEELIIPKHYLTMGAIGAALDAKERQINNYHFSGLEKLKQAIVEEKEVKHFYPPLRLLKSRFEMSTLFEHKHKKIPVYLGIDVGSVSTNLVLIDEQGALLAKQYLMTAGRPLEAVKQGLKALQTEWGNKVEILGAATTGSGRFLVGDFVGADIIKNEITAQAKAAAAIDPEVDTIIEIGGQDSKFIRLENGAIIDFEMNKVCAAGTGSFLEEQADSLGISIYEQFANIALSAQHPAPLGERCTVFMKSDLVHYQQKGLSKPDLVAGLCYAIAYNFLNKVVAGRSIGQRIFFQGGVAANKGVVAAFEQLLGKPITVPPHHEVTGAIGAALLARDERNWKRSQFKGFDLAHINYKISSFICKACPNQCEIKRITIGDKKGVLYYGGRCEKYEVSVQRKPLGVDLVKERERLLLKYLEPEKKGKTCLPNRHRGEIAIPYAFFMQDYFPFFATLLQELGFKVVLSFPTTKEIIQAGVETVLAETCYPVKVAHGHTAFLFNNGHKHIFFPNVIDLPSRHPSCDWGMVCPYVQGLPYMLASAFDFKKRGINFIHPVIYLGRGDWYYRQSVKNLSKSLKVSKYAVEKAWKKAKAAQEEFESSLQEKAKEILAALKPDEIAIVIVGRAYNSFDSGVNLRIPQKLAHRGVSVIPLDALPLKTARLSNVWQNMYWRYGQHILCAAALVREHPQLYPVYITNFACGPDSFILHFFKEELGKKPFLEIEIDEHSADAGIITRLEAFLDSIKGKKITATPPKRYFVFKKHYRDSYVYIPYMCDHCYALAAVFEGCGVRAKVMPPSDKESFILGRQAVSGKECYPCLLTAGDMLKTLKLPEFDPKYAAFFMPTGSGPCRFGQYAHFHRRVLDEWGYPEIPIFSPNQDGEHYEKLGMVANDFILWAWRGLVAVDILEKLLRQTRPYEAISGETNKLYQKYLEKICIYLRNKQEPLLLLVKAVKDFERIKKKELSKPMVGIVGEIYLRSNPFANEYLVQRLESMGAEVWLPPMGEWIFYTNHTAFLRDWRRLYLRRALRLLIAAIIQYKEEWRLVRRVKSVLKHAHEPLILQLLHWAKPYLHPAFEGEAVLTIGKAIDFLKKGTKGIINVMPFTCMPGTIAQAVFTRLQREKRNFPCLHLAFDGQEQTNTQTRLEAFMHQVKELHI</sequence>
<dbReference type="GO" id="GO:0051536">
    <property type="term" value="F:iron-sulfur cluster binding"/>
    <property type="evidence" value="ECO:0007669"/>
    <property type="project" value="UniProtKB-KW"/>
</dbReference>
<dbReference type="InterPro" id="IPR043129">
    <property type="entry name" value="ATPase_NBD"/>
</dbReference>
<reference evidence="7 8" key="1">
    <citation type="submission" date="2015-10" db="EMBL/GenBank/DDBJ databases">
        <title>Candidatus Desulfofervidus auxilii, a hydrogenotrophic sulfate-reducing bacterium involved in the thermophilic anaerobic oxidation of methane.</title>
        <authorList>
            <person name="Krukenberg V."/>
            <person name="Richter M."/>
            <person name="Wegener G."/>
        </authorList>
    </citation>
    <scope>NUCLEOTIDE SEQUENCE [LARGE SCALE GENOMIC DNA]</scope>
    <source>
        <strain evidence="7 8">HS1</strain>
    </source>
</reference>
<dbReference type="OrthoDB" id="9177882at2"/>
<evidence type="ECO:0000256" key="3">
    <source>
        <dbReference type="ARBA" id="ARBA00023004"/>
    </source>
</evidence>
<dbReference type="KEGG" id="daw:HS1_002489"/>
<evidence type="ECO:0000313" key="7">
    <source>
        <dbReference type="EMBL" id="AMM42271.1"/>
    </source>
</evidence>
<dbReference type="RefSeq" id="WP_066066199.1">
    <property type="nucleotide sequence ID" value="NZ_CP013015.1"/>
</dbReference>
<gene>
    <name evidence="7" type="ORF">HS1_002489</name>
</gene>
<dbReference type="CDD" id="cd24034">
    <property type="entry name" value="ASKHA_NBD_O66634-like_rpt1"/>
    <property type="match status" value="1"/>
</dbReference>
<dbReference type="GO" id="GO:0046872">
    <property type="term" value="F:metal ion binding"/>
    <property type="evidence" value="ECO:0007669"/>
    <property type="project" value="UniProtKB-KW"/>
</dbReference>
<dbReference type="PANTHER" id="PTHR32329">
    <property type="entry name" value="BIFUNCTIONAL PROTEIN [INCLUDES 2-HYDROXYACYL-COA DEHYDRATASE (N-TER) AND ITS ACTIVATOR DOMAIN (C_TERM)-RELATED"/>
    <property type="match status" value="1"/>
</dbReference>
<dbReference type="InterPro" id="IPR018709">
    <property type="entry name" value="CoA_activase_DUF2229"/>
</dbReference>
<accession>A0A7U4TJ70</accession>
<keyword evidence="3" id="KW-0408">Iron</keyword>
<proteinExistence type="predicted"/>